<organism evidence="2 3">
    <name type="scientific">Gigaspora margarita</name>
    <dbReference type="NCBI Taxonomy" id="4874"/>
    <lineage>
        <taxon>Eukaryota</taxon>
        <taxon>Fungi</taxon>
        <taxon>Fungi incertae sedis</taxon>
        <taxon>Mucoromycota</taxon>
        <taxon>Glomeromycotina</taxon>
        <taxon>Glomeromycetes</taxon>
        <taxon>Diversisporales</taxon>
        <taxon>Gigasporaceae</taxon>
        <taxon>Gigaspora</taxon>
    </lineage>
</organism>
<keyword evidence="1" id="KW-0472">Membrane</keyword>
<protein>
    <recommendedName>
        <fullName evidence="4">SAM domain-containing protein</fullName>
    </recommendedName>
</protein>
<evidence type="ECO:0000313" key="3">
    <source>
        <dbReference type="Proteomes" id="UP000439903"/>
    </source>
</evidence>
<name>A0A8H4EHX7_GIGMA</name>
<feature type="transmembrane region" description="Helical" evidence="1">
    <location>
        <begin position="41"/>
        <end position="59"/>
    </location>
</feature>
<comment type="caution">
    <text evidence="2">The sequence shown here is derived from an EMBL/GenBank/DDBJ whole genome shotgun (WGS) entry which is preliminary data.</text>
</comment>
<accession>A0A8H4EHX7</accession>
<sequence length="170" mass="19730">MIVASILTKMSRIHYFVYMISAFFCIPIIIFVIFIAGVALLPIAGVLIMITFISYTGYLKVKEIILILKCFGLYPNNVIEINPLTSDEIHEYGTKKLIKYLQTVKKLELNEKHFEIIRKVEINSENFLKITEKKLCDFGFSFGPAERIVSFAKECSEWKRQKYSSIRSLR</sequence>
<evidence type="ECO:0008006" key="4">
    <source>
        <dbReference type="Google" id="ProtNLM"/>
    </source>
</evidence>
<keyword evidence="1" id="KW-0812">Transmembrane</keyword>
<dbReference type="EMBL" id="WTPW01000721">
    <property type="protein sequence ID" value="KAF0485251.1"/>
    <property type="molecule type" value="Genomic_DNA"/>
</dbReference>
<dbReference type="Proteomes" id="UP000439903">
    <property type="component" value="Unassembled WGS sequence"/>
</dbReference>
<keyword evidence="1" id="KW-1133">Transmembrane helix</keyword>
<dbReference type="OrthoDB" id="2397776at2759"/>
<dbReference type="InterPro" id="IPR013761">
    <property type="entry name" value="SAM/pointed_sf"/>
</dbReference>
<reference evidence="2 3" key="1">
    <citation type="journal article" date="2019" name="Environ. Microbiol.">
        <title>At the nexus of three kingdoms: the genome of the mycorrhizal fungus Gigaspora margarita provides insights into plant, endobacterial and fungal interactions.</title>
        <authorList>
            <person name="Venice F."/>
            <person name="Ghignone S."/>
            <person name="Salvioli di Fossalunga A."/>
            <person name="Amselem J."/>
            <person name="Novero M."/>
            <person name="Xianan X."/>
            <person name="Sedzielewska Toro K."/>
            <person name="Morin E."/>
            <person name="Lipzen A."/>
            <person name="Grigoriev I.V."/>
            <person name="Henrissat B."/>
            <person name="Martin F.M."/>
            <person name="Bonfante P."/>
        </authorList>
    </citation>
    <scope>NUCLEOTIDE SEQUENCE [LARGE SCALE GENOMIC DNA]</scope>
    <source>
        <strain evidence="2 3">BEG34</strain>
    </source>
</reference>
<gene>
    <name evidence="2" type="ORF">F8M41_022840</name>
</gene>
<keyword evidence="3" id="KW-1185">Reference proteome</keyword>
<dbReference type="AlphaFoldDB" id="A0A8H4EHX7"/>
<proteinExistence type="predicted"/>
<dbReference type="Gene3D" id="1.10.150.50">
    <property type="entry name" value="Transcription Factor, Ets-1"/>
    <property type="match status" value="1"/>
</dbReference>
<evidence type="ECO:0000256" key="1">
    <source>
        <dbReference type="SAM" id="Phobius"/>
    </source>
</evidence>
<evidence type="ECO:0000313" key="2">
    <source>
        <dbReference type="EMBL" id="KAF0485251.1"/>
    </source>
</evidence>
<feature type="transmembrane region" description="Helical" evidence="1">
    <location>
        <begin position="15"/>
        <end position="35"/>
    </location>
</feature>